<reference evidence="9 10" key="1">
    <citation type="journal article" date="2012" name="Genome Biol.">
        <title>Sequencing three crocodilian genomes to illuminate the evolution of archosaurs and amniotes.</title>
        <authorList>
            <person name="St John J.A."/>
            <person name="Braun E.L."/>
            <person name="Isberg S.R."/>
            <person name="Miles L.G."/>
            <person name="Chong A.Y."/>
            <person name="Gongora J."/>
            <person name="Dalzell P."/>
            <person name="Moran C."/>
            <person name="Bed'hom B."/>
            <person name="Abzhanov A."/>
            <person name="Burgess S.C."/>
            <person name="Cooksey A.M."/>
            <person name="Castoe T.A."/>
            <person name="Crawford N.G."/>
            <person name="Densmore L.D."/>
            <person name="Drew J.C."/>
            <person name="Edwards S.V."/>
            <person name="Faircloth B.C."/>
            <person name="Fujita M.K."/>
            <person name="Greenwold M.J."/>
            <person name="Hoffmann F.G."/>
            <person name="Howard J.M."/>
            <person name="Iguchi T."/>
            <person name="Janes D.E."/>
            <person name="Khan S.Y."/>
            <person name="Kohno S."/>
            <person name="de Koning A.J."/>
            <person name="Lance S.L."/>
            <person name="McCarthy F.M."/>
            <person name="McCormack J.E."/>
            <person name="Merchant M.E."/>
            <person name="Peterson D.G."/>
            <person name="Pollock D.D."/>
            <person name="Pourmand N."/>
            <person name="Raney B.J."/>
            <person name="Roessler K.A."/>
            <person name="Sanford J.R."/>
            <person name="Sawyer R.H."/>
            <person name="Schmidt C.J."/>
            <person name="Triplett E.W."/>
            <person name="Tuberville T.D."/>
            <person name="Venegas-Anaya M."/>
            <person name="Howard J.T."/>
            <person name="Jarvis E.D."/>
            <person name="Guillette L.J.Jr."/>
            <person name="Glenn T.C."/>
            <person name="Green R.E."/>
            <person name="Ray D.A."/>
        </authorList>
    </citation>
    <scope>NUCLEOTIDE SEQUENCE [LARGE SCALE GENOMIC DNA]</scope>
    <source>
        <strain evidence="9">KSC_2009_1</strain>
    </source>
</reference>
<dbReference type="EMBL" id="AKHW03003146">
    <property type="protein sequence ID" value="KYO35609.1"/>
    <property type="molecule type" value="Genomic_DNA"/>
</dbReference>
<gene>
    <name evidence="9" type="ORF">Y1Q_0013819</name>
</gene>
<dbReference type="eggNOG" id="ENOG502QPJV">
    <property type="taxonomic scope" value="Eukaryota"/>
</dbReference>
<comment type="similarity">
    <text evidence="2">Belongs to the glycosyl hydrolase 99 family.</text>
</comment>
<protein>
    <submittedName>
        <fullName evidence="9">Uncharacterized protein</fullName>
    </submittedName>
</protein>
<evidence type="ECO:0000256" key="6">
    <source>
        <dbReference type="ARBA" id="ARBA00022989"/>
    </source>
</evidence>
<evidence type="ECO:0000313" key="10">
    <source>
        <dbReference type="Proteomes" id="UP000050525"/>
    </source>
</evidence>
<keyword evidence="5" id="KW-0735">Signal-anchor</keyword>
<evidence type="ECO:0000313" key="9">
    <source>
        <dbReference type="EMBL" id="KYO35609.1"/>
    </source>
</evidence>
<evidence type="ECO:0000256" key="4">
    <source>
        <dbReference type="ARBA" id="ARBA00022801"/>
    </source>
</evidence>
<proteinExistence type="inferred from homology"/>
<organism evidence="9 10">
    <name type="scientific">Alligator mississippiensis</name>
    <name type="common">American alligator</name>
    <dbReference type="NCBI Taxonomy" id="8496"/>
    <lineage>
        <taxon>Eukaryota</taxon>
        <taxon>Metazoa</taxon>
        <taxon>Chordata</taxon>
        <taxon>Craniata</taxon>
        <taxon>Vertebrata</taxon>
        <taxon>Euteleostomi</taxon>
        <taxon>Archelosauria</taxon>
        <taxon>Archosauria</taxon>
        <taxon>Crocodylia</taxon>
        <taxon>Alligatoridae</taxon>
        <taxon>Alligatorinae</taxon>
        <taxon>Alligator</taxon>
    </lineage>
</organism>
<dbReference type="PANTHER" id="PTHR13572:SF2">
    <property type="entry name" value="GLYCOPROTEIN ENDO-ALPHA-1,2-MANNOSIDASE-LIKE PROTEIN"/>
    <property type="match status" value="1"/>
</dbReference>
<keyword evidence="10" id="KW-1185">Reference proteome</keyword>
<accession>A0A151NG26</accession>
<keyword evidence="6" id="KW-1133">Transmembrane helix</keyword>
<evidence type="ECO:0000256" key="5">
    <source>
        <dbReference type="ARBA" id="ARBA00022968"/>
    </source>
</evidence>
<dbReference type="Gene3D" id="3.20.20.80">
    <property type="entry name" value="Glycosidases"/>
    <property type="match status" value="2"/>
</dbReference>
<comment type="subcellular location">
    <subcellularLocation>
        <location evidence="1">Golgi apparatus membrane</location>
        <topology evidence="1">Single-pass type II membrane protein</topology>
    </subcellularLocation>
</comment>
<evidence type="ECO:0000256" key="3">
    <source>
        <dbReference type="ARBA" id="ARBA00022692"/>
    </source>
</evidence>
<dbReference type="PANTHER" id="PTHR13572">
    <property type="entry name" value="ENDO-ALPHA-1,2-MANNOSIDASE"/>
    <property type="match status" value="1"/>
</dbReference>
<keyword evidence="7" id="KW-0333">Golgi apparatus</keyword>
<comment type="caution">
    <text evidence="9">The sequence shown here is derived from an EMBL/GenBank/DDBJ whole genome shotgun (WGS) entry which is preliminary data.</text>
</comment>
<dbReference type="InterPro" id="IPR026071">
    <property type="entry name" value="Glyco_Hydrolase_99"/>
</dbReference>
<sequence length="169" mass="19143">MSGADDVMLQKHQGPGHPASPLLPAGVLVLSWYPPGLADNNGEPSKSLVLFILDAVHRHAIKVAFHIQLYKGRDDHTVHENIKYILDNHHAQNGVNGKYYETVLQAALMVKPETVSIMSFSEWHEGTQIEKAVPKKTATHLYLDYLPHQPNMYLEPTCWWAEHFSKEEQ</sequence>
<dbReference type="Pfam" id="PF16317">
    <property type="entry name" value="Glyco_hydro_99"/>
    <property type="match status" value="2"/>
</dbReference>
<dbReference type="STRING" id="8496.A0A151NG26"/>
<dbReference type="GO" id="GO:0000139">
    <property type="term" value="C:Golgi membrane"/>
    <property type="evidence" value="ECO:0007669"/>
    <property type="project" value="UniProtKB-SubCell"/>
</dbReference>
<name>A0A151NG26_ALLMI</name>
<evidence type="ECO:0000256" key="1">
    <source>
        <dbReference type="ARBA" id="ARBA00004323"/>
    </source>
</evidence>
<keyword evidence="4" id="KW-0378">Hydrolase</keyword>
<evidence type="ECO:0000256" key="2">
    <source>
        <dbReference type="ARBA" id="ARBA00009559"/>
    </source>
</evidence>
<dbReference type="GO" id="GO:0004559">
    <property type="term" value="F:alpha-mannosidase activity"/>
    <property type="evidence" value="ECO:0007669"/>
    <property type="project" value="TreeGrafter"/>
</dbReference>
<evidence type="ECO:0000256" key="8">
    <source>
        <dbReference type="ARBA" id="ARBA00023136"/>
    </source>
</evidence>
<keyword evidence="3" id="KW-0812">Transmembrane</keyword>
<keyword evidence="8" id="KW-0472">Membrane</keyword>
<evidence type="ECO:0000256" key="7">
    <source>
        <dbReference type="ARBA" id="ARBA00023034"/>
    </source>
</evidence>
<dbReference type="Proteomes" id="UP000050525">
    <property type="component" value="Unassembled WGS sequence"/>
</dbReference>
<dbReference type="PhylomeDB" id="A0A151NG26"/>
<dbReference type="AlphaFoldDB" id="A0A151NG26"/>